<keyword evidence="2" id="KW-1185">Reference proteome</keyword>
<dbReference type="Pfam" id="PF00106">
    <property type="entry name" value="adh_short"/>
    <property type="match status" value="1"/>
</dbReference>
<name>A0A8H5HFD8_9AGAR</name>
<dbReference type="PANTHER" id="PTHR45458:SF1">
    <property type="entry name" value="SHORT CHAIN DEHYDROGENASE"/>
    <property type="match status" value="1"/>
</dbReference>
<evidence type="ECO:0000313" key="1">
    <source>
        <dbReference type="EMBL" id="KAF5382270.1"/>
    </source>
</evidence>
<dbReference type="PANTHER" id="PTHR45458">
    <property type="entry name" value="SHORT-CHAIN DEHYDROGENASE/REDUCTASE SDR"/>
    <property type="match status" value="1"/>
</dbReference>
<dbReference type="InterPro" id="IPR036291">
    <property type="entry name" value="NAD(P)-bd_dom_sf"/>
</dbReference>
<dbReference type="Proteomes" id="UP000518752">
    <property type="component" value="Unassembled WGS sequence"/>
</dbReference>
<dbReference type="GO" id="GO:0016616">
    <property type="term" value="F:oxidoreductase activity, acting on the CH-OH group of donors, NAD or NADP as acceptor"/>
    <property type="evidence" value="ECO:0007669"/>
    <property type="project" value="TreeGrafter"/>
</dbReference>
<accession>A0A8H5HFD8</accession>
<protein>
    <submittedName>
        <fullName evidence="1">Uncharacterized protein</fullName>
    </submittedName>
</protein>
<dbReference type="OrthoDB" id="7289984at2759"/>
<organism evidence="1 2">
    <name type="scientific">Collybiopsis confluens</name>
    <dbReference type="NCBI Taxonomy" id="2823264"/>
    <lineage>
        <taxon>Eukaryota</taxon>
        <taxon>Fungi</taxon>
        <taxon>Dikarya</taxon>
        <taxon>Basidiomycota</taxon>
        <taxon>Agaricomycotina</taxon>
        <taxon>Agaricomycetes</taxon>
        <taxon>Agaricomycetidae</taxon>
        <taxon>Agaricales</taxon>
        <taxon>Marasmiineae</taxon>
        <taxon>Omphalotaceae</taxon>
        <taxon>Collybiopsis</taxon>
    </lineage>
</organism>
<dbReference type="AlphaFoldDB" id="A0A8H5HFD8"/>
<proteinExistence type="predicted"/>
<comment type="caution">
    <text evidence="1">The sequence shown here is derived from an EMBL/GenBank/DDBJ whole genome shotgun (WGS) entry which is preliminary data.</text>
</comment>
<sequence>MANRKLVAVVIGASRGIGAEFVKQLHEDEYCVIATVRKSVDVHVQGASMVVDAVELESTESMTKAAQKVPEADLLIINASMGEDETMITTDSNRLNHYLDLNVTGTHRAIQAFLPALRARKTRKIVVLATYCGSFYHAIHEPIPTFNGPYAVSKAALHMLAVQYHKELSKEGFTVLPIDPGWVDTDMGRLAGDPIQEGGNPPEISIKGMLEAINSVKPDDEIRIIDYSGTVIPW</sequence>
<dbReference type="InterPro" id="IPR002347">
    <property type="entry name" value="SDR_fam"/>
</dbReference>
<gene>
    <name evidence="1" type="ORF">D9757_008945</name>
</gene>
<dbReference type="PRINTS" id="PR00081">
    <property type="entry name" value="GDHRDH"/>
</dbReference>
<dbReference type="EMBL" id="JAACJN010000054">
    <property type="protein sequence ID" value="KAF5382270.1"/>
    <property type="molecule type" value="Genomic_DNA"/>
</dbReference>
<reference evidence="1 2" key="1">
    <citation type="journal article" date="2020" name="ISME J.">
        <title>Uncovering the hidden diversity of litter-decomposition mechanisms in mushroom-forming fungi.</title>
        <authorList>
            <person name="Floudas D."/>
            <person name="Bentzer J."/>
            <person name="Ahren D."/>
            <person name="Johansson T."/>
            <person name="Persson P."/>
            <person name="Tunlid A."/>
        </authorList>
    </citation>
    <scope>NUCLEOTIDE SEQUENCE [LARGE SCALE GENOMIC DNA]</scope>
    <source>
        <strain evidence="1 2">CBS 406.79</strain>
    </source>
</reference>
<dbReference type="InterPro" id="IPR052184">
    <property type="entry name" value="SDR_enzymes"/>
</dbReference>
<evidence type="ECO:0000313" key="2">
    <source>
        <dbReference type="Proteomes" id="UP000518752"/>
    </source>
</evidence>
<dbReference type="SUPFAM" id="SSF51735">
    <property type="entry name" value="NAD(P)-binding Rossmann-fold domains"/>
    <property type="match status" value="1"/>
</dbReference>
<dbReference type="Gene3D" id="3.40.50.720">
    <property type="entry name" value="NAD(P)-binding Rossmann-like Domain"/>
    <property type="match status" value="1"/>
</dbReference>